<dbReference type="EMBL" id="CP137642">
    <property type="protein sequence ID" value="WOX57293.1"/>
    <property type="molecule type" value="Genomic_DNA"/>
</dbReference>
<feature type="compositionally biased region" description="Basic and acidic residues" evidence="1">
    <location>
        <begin position="80"/>
        <end position="93"/>
    </location>
</feature>
<dbReference type="Proteomes" id="UP001305652">
    <property type="component" value="Chromosome"/>
</dbReference>
<gene>
    <name evidence="2" type="ORF">R6Y96_08285</name>
</gene>
<dbReference type="AlphaFoldDB" id="A0AAX4FTN4"/>
<protein>
    <submittedName>
        <fullName evidence="2">Uncharacterized protein</fullName>
    </submittedName>
</protein>
<name>A0AAX4FTN4_9EURY</name>
<feature type="region of interest" description="Disordered" evidence="1">
    <location>
        <begin position="68"/>
        <end position="114"/>
    </location>
</feature>
<dbReference type="GeneID" id="85733148"/>
<organism evidence="2 3">
    <name type="scientific">Methanoculleus receptaculi</name>
    <dbReference type="NCBI Taxonomy" id="394967"/>
    <lineage>
        <taxon>Archaea</taxon>
        <taxon>Methanobacteriati</taxon>
        <taxon>Methanobacteriota</taxon>
        <taxon>Stenosarchaea group</taxon>
        <taxon>Methanomicrobia</taxon>
        <taxon>Methanomicrobiales</taxon>
        <taxon>Methanomicrobiaceae</taxon>
        <taxon>Methanoculleus</taxon>
    </lineage>
</organism>
<keyword evidence="3" id="KW-1185">Reference proteome</keyword>
<reference evidence="2 3" key="1">
    <citation type="submission" date="2023-10" db="EMBL/GenBank/DDBJ databases">
        <title>The complete genome sequence of Methanoculleus receptaculi DSM 18860.</title>
        <authorList>
            <person name="Lai S.-J."/>
            <person name="You Y.-T."/>
            <person name="Chen S.-C."/>
        </authorList>
    </citation>
    <scope>NUCLEOTIDE SEQUENCE [LARGE SCALE GENOMIC DNA]</scope>
    <source>
        <strain evidence="2 3">DSM 18860</strain>
    </source>
</reference>
<evidence type="ECO:0000313" key="2">
    <source>
        <dbReference type="EMBL" id="WOX57293.1"/>
    </source>
</evidence>
<proteinExistence type="predicted"/>
<sequence length="114" mass="12717">MSTSTTSIRERSRPVCSYVPVYTTGTPYQTFRVEKDGYTTYYGEVTSVPGKGEVFGLYAGTKLEPFPQSRSYCRQPHRSAKGDSTPHRCDSRRSRTGSSPIPFRGIADRSPPAR</sequence>
<accession>A0AAX4FTN4</accession>
<evidence type="ECO:0000256" key="1">
    <source>
        <dbReference type="SAM" id="MobiDB-lite"/>
    </source>
</evidence>
<dbReference type="KEGG" id="mrc:R6Y96_08285"/>
<dbReference type="RefSeq" id="WP_318620826.1">
    <property type="nucleotide sequence ID" value="NZ_CP137642.1"/>
</dbReference>
<evidence type="ECO:0000313" key="3">
    <source>
        <dbReference type="Proteomes" id="UP001305652"/>
    </source>
</evidence>